<proteinExistence type="predicted"/>
<evidence type="ECO:0000313" key="2">
    <source>
        <dbReference type="Proteomes" id="UP000184267"/>
    </source>
</evidence>
<dbReference type="AlphaFoldDB" id="A0A1M2VBD2"/>
<dbReference type="InterPro" id="IPR011333">
    <property type="entry name" value="SKP1/BTB/POZ_sf"/>
</dbReference>
<dbReference type="Gene3D" id="3.30.710.10">
    <property type="entry name" value="Potassium Channel Kv1.1, Chain A"/>
    <property type="match status" value="1"/>
</dbReference>
<dbReference type="EMBL" id="MNAD01001510">
    <property type="protein sequence ID" value="OJT04889.1"/>
    <property type="molecule type" value="Genomic_DNA"/>
</dbReference>
<keyword evidence="2" id="KW-1185">Reference proteome</keyword>
<protein>
    <recommendedName>
        <fullName evidence="3">BTB domain-containing protein</fullName>
    </recommendedName>
</protein>
<evidence type="ECO:0008006" key="3">
    <source>
        <dbReference type="Google" id="ProtNLM"/>
    </source>
</evidence>
<reference evidence="1 2" key="1">
    <citation type="submission" date="2016-10" db="EMBL/GenBank/DDBJ databases">
        <title>Genome sequence of the basidiomycete white-rot fungus Trametes pubescens.</title>
        <authorList>
            <person name="Makela M.R."/>
            <person name="Granchi Z."/>
            <person name="Peng M."/>
            <person name="De Vries R.P."/>
            <person name="Grigoriev I."/>
            <person name="Riley R."/>
            <person name="Hilden K."/>
        </authorList>
    </citation>
    <scope>NUCLEOTIDE SEQUENCE [LARGE SCALE GENOMIC DNA]</scope>
    <source>
        <strain evidence="1 2">FBCC735</strain>
    </source>
</reference>
<evidence type="ECO:0000313" key="1">
    <source>
        <dbReference type="EMBL" id="OJT04889.1"/>
    </source>
</evidence>
<comment type="caution">
    <text evidence="1">The sequence shown here is derived from an EMBL/GenBank/DDBJ whole genome shotgun (WGS) entry which is preliminary data.</text>
</comment>
<gene>
    <name evidence="1" type="ORF">TRAPUB_4361</name>
</gene>
<accession>A0A1M2VBD2</accession>
<dbReference type="STRING" id="154538.A0A1M2VBD2"/>
<organism evidence="1 2">
    <name type="scientific">Trametes pubescens</name>
    <name type="common">White-rot fungus</name>
    <dbReference type="NCBI Taxonomy" id="154538"/>
    <lineage>
        <taxon>Eukaryota</taxon>
        <taxon>Fungi</taxon>
        <taxon>Dikarya</taxon>
        <taxon>Basidiomycota</taxon>
        <taxon>Agaricomycotina</taxon>
        <taxon>Agaricomycetes</taxon>
        <taxon>Polyporales</taxon>
        <taxon>Polyporaceae</taxon>
        <taxon>Trametes</taxon>
    </lineage>
</organism>
<dbReference type="OMA" id="LIWRETW"/>
<dbReference type="Proteomes" id="UP000184267">
    <property type="component" value="Unassembled WGS sequence"/>
</dbReference>
<name>A0A1M2VBD2_TRAPU</name>
<sequence length="286" mass="32676">MSLRQRHPRYYFAKGTDIFAAGQTLYKIHSDLLGHNGGVLQDLFQLPQNDSVQEGLTDERPIELPQVTEREFEHFLELIYEGHLLPPYTLQKLADVLKLSMQWGVETGRLWAIHHLDTTPNVPASLRLHLARRYNVPDWIEPAMRDLVFNIPLGNLRGDDFAHLGYPVYILISKMKEAIERERRVVAYLAPDCRTHNAACTNTDRCSLIWRETWWLKIGRRLLNPETSQAMAFEAGPDVVKSLEWAGMTAGCRERMVELVAEGNGFSGAEEIFKQGLEKLGELPVD</sequence>
<dbReference type="OrthoDB" id="2801799at2759"/>